<dbReference type="EMBL" id="FQZT01000003">
    <property type="protein sequence ID" value="SHI97845.1"/>
    <property type="molecule type" value="Genomic_DNA"/>
</dbReference>
<evidence type="ECO:0000256" key="2">
    <source>
        <dbReference type="ARBA" id="ARBA00022962"/>
    </source>
</evidence>
<evidence type="ECO:0000259" key="3">
    <source>
        <dbReference type="Pfam" id="PF07085"/>
    </source>
</evidence>
<dbReference type="AlphaFoldDB" id="A0A1M6FJI7"/>
<dbReference type="RefSeq" id="WP_072906966.1">
    <property type="nucleotide sequence ID" value="NZ_FQZT01000003.1"/>
</dbReference>
<feature type="domain" description="DRTGG" evidence="3">
    <location>
        <begin position="228"/>
        <end position="329"/>
    </location>
</feature>
<dbReference type="CDD" id="cd03109">
    <property type="entry name" value="DTBS"/>
    <property type="match status" value="1"/>
</dbReference>
<evidence type="ECO:0000313" key="4">
    <source>
        <dbReference type="EMBL" id="SHI97845.1"/>
    </source>
</evidence>
<dbReference type="Proteomes" id="UP000184171">
    <property type="component" value="Unassembled WGS sequence"/>
</dbReference>
<dbReference type="Pfam" id="PF07085">
    <property type="entry name" value="DRTGG"/>
    <property type="match status" value="1"/>
</dbReference>
<keyword evidence="2" id="KW-0315">Glutamine amidotransferase</keyword>
<dbReference type="SUPFAM" id="SSF52540">
    <property type="entry name" value="P-loop containing nucleoside triphosphate hydrolases"/>
    <property type="match status" value="1"/>
</dbReference>
<dbReference type="SUPFAM" id="SSF75138">
    <property type="entry name" value="HprK N-terminal domain-like"/>
    <property type="match status" value="1"/>
</dbReference>
<dbReference type="PANTHER" id="PTHR21343:SF8">
    <property type="entry name" value="DRTGG DOMAIN-CONTAINING PROTEIN"/>
    <property type="match status" value="1"/>
</dbReference>
<gene>
    <name evidence="4" type="ORF">SAMN02745165_01311</name>
</gene>
<proteinExistence type="predicted"/>
<accession>A0A1M6FJI7</accession>
<comment type="subunit">
    <text evidence="1">Homohexamer.</text>
</comment>
<protein>
    <recommendedName>
        <fullName evidence="3">DRTGG domain-containing protein</fullName>
    </recommendedName>
</protein>
<dbReference type="InterPro" id="IPR010766">
    <property type="entry name" value="DRTGG"/>
</dbReference>
<keyword evidence="5" id="KW-1185">Reference proteome</keyword>
<dbReference type="STRING" id="1122189.SAMN02745165_01311"/>
<dbReference type="Gene3D" id="3.40.1390.20">
    <property type="entry name" value="HprK N-terminal domain-like"/>
    <property type="match status" value="1"/>
</dbReference>
<dbReference type="Gene3D" id="3.40.50.300">
    <property type="entry name" value="P-loop containing nucleotide triphosphate hydrolases"/>
    <property type="match status" value="1"/>
</dbReference>
<reference evidence="4 5" key="1">
    <citation type="submission" date="2016-11" db="EMBL/GenBank/DDBJ databases">
        <authorList>
            <person name="Jaros S."/>
            <person name="Januszkiewicz K."/>
            <person name="Wedrychowicz H."/>
        </authorList>
    </citation>
    <scope>NUCLEOTIDE SEQUENCE [LARGE SCALE GENOMIC DNA]</scope>
    <source>
        <strain evidence="4 5">DSM 5091</strain>
    </source>
</reference>
<dbReference type="PANTHER" id="PTHR21343">
    <property type="entry name" value="DETHIOBIOTIN SYNTHETASE"/>
    <property type="match status" value="1"/>
</dbReference>
<dbReference type="OrthoDB" id="9773206at2"/>
<sequence length="363" mass="39438">MCKKIFVASTGQNTGKTTTSISLLHLARKKYQRIGFIKPFGPKVINYLGQDVDVDAALVAHVYDMEDDLQLMSPVVLHSQTTRKVLDGRISADGYLTQIEEAVAALEEQCDFLIIEGAGHSGVGSVVGLGNAHVAKRLNAPVLMVSGGGVGSVIDDIHLNLSTFREAGAEVRAILPNKLLQSKREMTLHYLDLAFRDLGIKVVGGFNYSPILANPTLRYLASLLKLKLHADQEQGSRIVMNVQLGAASTQRVVDKLAESSLIIVTSSRDEVIVMLATLYHLPEFKGKIAGLLIAGISPVADIVQRVLEDAEVPYMRTTESSADVYTAIQADVAKIRADDDQKIGLVQRLAENDLDFETIDSLF</sequence>
<dbReference type="InterPro" id="IPR027417">
    <property type="entry name" value="P-loop_NTPase"/>
</dbReference>
<name>A0A1M6FJI7_MALRU</name>
<dbReference type="Pfam" id="PF13500">
    <property type="entry name" value="AAA_26"/>
    <property type="match status" value="1"/>
</dbReference>
<evidence type="ECO:0000313" key="5">
    <source>
        <dbReference type="Proteomes" id="UP000184171"/>
    </source>
</evidence>
<organism evidence="4 5">
    <name type="scientific">Malonomonas rubra DSM 5091</name>
    <dbReference type="NCBI Taxonomy" id="1122189"/>
    <lineage>
        <taxon>Bacteria</taxon>
        <taxon>Pseudomonadati</taxon>
        <taxon>Thermodesulfobacteriota</taxon>
        <taxon>Desulfuromonadia</taxon>
        <taxon>Desulfuromonadales</taxon>
        <taxon>Geopsychrobacteraceae</taxon>
        <taxon>Malonomonas</taxon>
    </lineage>
</organism>
<evidence type="ECO:0000256" key="1">
    <source>
        <dbReference type="ARBA" id="ARBA00011643"/>
    </source>
</evidence>
<dbReference type="InterPro" id="IPR028979">
    <property type="entry name" value="Ser_kin/Pase_Hpr-like_N_sf"/>
</dbReference>